<gene>
    <name evidence="2" type="ORF">EVAR_49557_1</name>
</gene>
<organism evidence="2 3">
    <name type="scientific">Eumeta variegata</name>
    <name type="common">Bagworm moth</name>
    <name type="synonym">Eumeta japonica</name>
    <dbReference type="NCBI Taxonomy" id="151549"/>
    <lineage>
        <taxon>Eukaryota</taxon>
        <taxon>Metazoa</taxon>
        <taxon>Ecdysozoa</taxon>
        <taxon>Arthropoda</taxon>
        <taxon>Hexapoda</taxon>
        <taxon>Insecta</taxon>
        <taxon>Pterygota</taxon>
        <taxon>Neoptera</taxon>
        <taxon>Endopterygota</taxon>
        <taxon>Lepidoptera</taxon>
        <taxon>Glossata</taxon>
        <taxon>Ditrysia</taxon>
        <taxon>Tineoidea</taxon>
        <taxon>Psychidae</taxon>
        <taxon>Oiketicinae</taxon>
        <taxon>Eumeta</taxon>
    </lineage>
</organism>
<evidence type="ECO:0000313" key="2">
    <source>
        <dbReference type="EMBL" id="GBP63502.1"/>
    </source>
</evidence>
<reference evidence="2 3" key="1">
    <citation type="journal article" date="2019" name="Commun. Biol.">
        <title>The bagworm genome reveals a unique fibroin gene that provides high tensile strength.</title>
        <authorList>
            <person name="Kono N."/>
            <person name="Nakamura H."/>
            <person name="Ohtoshi R."/>
            <person name="Tomita M."/>
            <person name="Numata K."/>
            <person name="Arakawa K."/>
        </authorList>
    </citation>
    <scope>NUCLEOTIDE SEQUENCE [LARGE SCALE GENOMIC DNA]</scope>
</reference>
<protein>
    <submittedName>
        <fullName evidence="2">Uncharacterized protein</fullName>
    </submittedName>
</protein>
<dbReference type="EMBL" id="BGZK01000870">
    <property type="protein sequence ID" value="GBP63502.1"/>
    <property type="molecule type" value="Genomic_DNA"/>
</dbReference>
<name>A0A4C1XKH8_EUMVA</name>
<comment type="caution">
    <text evidence="2">The sequence shown here is derived from an EMBL/GenBank/DDBJ whole genome shotgun (WGS) entry which is preliminary data.</text>
</comment>
<dbReference type="AlphaFoldDB" id="A0A4C1XKH8"/>
<keyword evidence="3" id="KW-1185">Reference proteome</keyword>
<proteinExistence type="predicted"/>
<feature type="region of interest" description="Disordered" evidence="1">
    <location>
        <begin position="1"/>
        <end position="25"/>
    </location>
</feature>
<sequence length="104" mass="11560">MVPHGQAFRSSKESVMRTRSPTLGGDPRPCDSHWCYSTLYRAVFTDLANYSHAPPMNGVPSGIDFHTIDRIDDFSLIASFSSLSAPCKFVPLSEYISMRYPGVL</sequence>
<evidence type="ECO:0000256" key="1">
    <source>
        <dbReference type="SAM" id="MobiDB-lite"/>
    </source>
</evidence>
<evidence type="ECO:0000313" key="3">
    <source>
        <dbReference type="Proteomes" id="UP000299102"/>
    </source>
</evidence>
<dbReference type="Proteomes" id="UP000299102">
    <property type="component" value="Unassembled WGS sequence"/>
</dbReference>
<accession>A0A4C1XKH8</accession>